<reference evidence="2 3" key="1">
    <citation type="submission" date="2019-02" db="EMBL/GenBank/DDBJ databases">
        <title>Deep-cultivation of Planctomycetes and their phenomic and genomic characterization uncovers novel biology.</title>
        <authorList>
            <person name="Wiegand S."/>
            <person name="Jogler M."/>
            <person name="Boedeker C."/>
            <person name="Pinto D."/>
            <person name="Vollmers J."/>
            <person name="Rivas-Marin E."/>
            <person name="Kohn T."/>
            <person name="Peeters S.H."/>
            <person name="Heuer A."/>
            <person name="Rast P."/>
            <person name="Oberbeckmann S."/>
            <person name="Bunk B."/>
            <person name="Jeske O."/>
            <person name="Meyerdierks A."/>
            <person name="Storesund J.E."/>
            <person name="Kallscheuer N."/>
            <person name="Luecker S."/>
            <person name="Lage O.M."/>
            <person name="Pohl T."/>
            <person name="Merkel B.J."/>
            <person name="Hornburger P."/>
            <person name="Mueller R.-W."/>
            <person name="Bruemmer F."/>
            <person name="Labrenz M."/>
            <person name="Spormann A.M."/>
            <person name="Op den Camp H."/>
            <person name="Overmann J."/>
            <person name="Amann R."/>
            <person name="Jetten M.S.M."/>
            <person name="Mascher T."/>
            <person name="Medema M.H."/>
            <person name="Devos D.P."/>
            <person name="Kaster A.-K."/>
            <person name="Ovreas L."/>
            <person name="Rohde M."/>
            <person name="Galperin M.Y."/>
            <person name="Jogler C."/>
        </authorList>
    </citation>
    <scope>NUCLEOTIDE SEQUENCE [LARGE SCALE GENOMIC DNA]</scope>
    <source>
        <strain evidence="2 3">K23_9</strain>
    </source>
</reference>
<dbReference type="EC" id="3.6.4.12" evidence="2"/>
<protein>
    <submittedName>
        <fullName evidence="2">ATP-dependent helicase/deoxyribonuclease subunit B</fullName>
        <ecNumber evidence="2">3.6.4.12</ecNumber>
    </submittedName>
</protein>
<evidence type="ECO:0000313" key="3">
    <source>
        <dbReference type="Proteomes" id="UP000319817"/>
    </source>
</evidence>
<dbReference type="Proteomes" id="UP000319817">
    <property type="component" value="Chromosome"/>
</dbReference>
<keyword evidence="2" id="KW-0067">ATP-binding</keyword>
<keyword evidence="2" id="KW-0378">Hydrolase</keyword>
<dbReference type="Gene3D" id="3.90.320.10">
    <property type="match status" value="1"/>
</dbReference>
<dbReference type="GO" id="GO:0016787">
    <property type="term" value="F:hydrolase activity"/>
    <property type="evidence" value="ECO:0007669"/>
    <property type="project" value="UniProtKB-KW"/>
</dbReference>
<dbReference type="InterPro" id="IPR038726">
    <property type="entry name" value="PDDEXK_AddAB-type"/>
</dbReference>
<sequence length="982" mass="109298">MTPPTIKPECHYLGWDSPLLPRAVDYLRDAYASGNRWDASRCICVLPAARSTRRLASLLRWESEEQDFDFRLPDIITVGQLAEKLYTPTYPLALDFEQTLAWSDVLRNMNPDDLRPLVPTLPLADAVSAWLELAGTLRRLHSELASSSLSFADVVKEAETESEQRRWKLLDQLFGRYLQTLQQAGVADPHQARRDAIAAQQCGTPQDVILIGTTDLSDVVTEMLLSLPSKVISLVAAPDTAADHFDSLGSVKTSAWVDCQLPLRDEQLIPAADIADQSAAVAETLAEFADLYAADQITVGVTDESQVGPVEIHLRGCGVPTYRHLGWSISQTAVGRLFDLTATYLQRQNWQSLAALVRHADVHTWLTQKAAKENNQKAPVDWLPQIDALLANHFPRRVDEPLSPKAVEDFPIAITIAEWINDWLKDFLTSEKVANPKPLSHWSGLAQQWLCRIYVDTHFTSDASESSATVESPTQAEPATRTEHALTATQRLLERFTSLNDHLDVAVSGAIAFEMLAQRLGDTRIADTADPGDVEILGWLDLALDDAPAMVVVGLNHPFVPGAITSDPFLPGTLRTRLRMVDNERRYARDAYAMHLMLSTRNSIRFIVGQNSADGSPTPPSRLIAAAPPVDSARRIRYLLGGQRTKTVVKHQWDNQVKNTQLPIPALNADPTRVKTMSVTAFRDYMVCPYRFYLRHVLKMRPVDDLTGELAANQFGDLVHGALERYGLSDQKTLTDVSQIESALIQHLHDYAADIYADNVAMAVKLQVKQAEKRLQVVAKVQAERIAAGWQIRAAEASVNETPTKTADGKVLPGAIIQLDGESKGGKSMGIRGRFDRIDYHPDTGRWAILDYKTHGHKPEKKHLKKTDDGDEWIDLQLPLYRLMVPFLGIDAPASDVELGYFNISEKEEETKINIANFSDEQLDAADEVVHEIIRSIHAGKFDPTGDRVQYDDYDMILQTSITQRQLITAEKADAVAVEENR</sequence>
<dbReference type="InterPro" id="IPR027417">
    <property type="entry name" value="P-loop_NTPase"/>
</dbReference>
<organism evidence="2 3">
    <name type="scientific">Stieleria marina</name>
    <dbReference type="NCBI Taxonomy" id="1930275"/>
    <lineage>
        <taxon>Bacteria</taxon>
        <taxon>Pseudomonadati</taxon>
        <taxon>Planctomycetota</taxon>
        <taxon>Planctomycetia</taxon>
        <taxon>Pirellulales</taxon>
        <taxon>Pirellulaceae</taxon>
        <taxon>Stieleria</taxon>
    </lineage>
</organism>
<dbReference type="SUPFAM" id="SSF52540">
    <property type="entry name" value="P-loop containing nucleoside triphosphate hydrolases"/>
    <property type="match status" value="1"/>
</dbReference>
<dbReference type="AlphaFoldDB" id="A0A517NYU9"/>
<dbReference type="GO" id="GO:0003678">
    <property type="term" value="F:DNA helicase activity"/>
    <property type="evidence" value="ECO:0007669"/>
    <property type="project" value="UniProtKB-EC"/>
</dbReference>
<accession>A0A517NYU9</accession>
<dbReference type="InterPro" id="IPR011604">
    <property type="entry name" value="PDDEXK-like_dom_sf"/>
</dbReference>
<keyword evidence="3" id="KW-1185">Reference proteome</keyword>
<name>A0A517NYU9_9BACT</name>
<keyword evidence="2" id="KW-0347">Helicase</keyword>
<feature type="domain" description="PD-(D/E)XK endonuclease-like" evidence="1">
    <location>
        <begin position="676"/>
        <end position="947"/>
    </location>
</feature>
<evidence type="ECO:0000313" key="2">
    <source>
        <dbReference type="EMBL" id="QDT12302.1"/>
    </source>
</evidence>
<dbReference type="RefSeq" id="WP_419189209.1">
    <property type="nucleotide sequence ID" value="NZ_CP036526.1"/>
</dbReference>
<keyword evidence="2" id="KW-0547">Nucleotide-binding</keyword>
<proteinExistence type="predicted"/>
<gene>
    <name evidence="2" type="primary">rexB</name>
    <name evidence="2" type="ORF">K239x_43110</name>
</gene>
<evidence type="ECO:0000259" key="1">
    <source>
        <dbReference type="Pfam" id="PF12705"/>
    </source>
</evidence>
<dbReference type="Pfam" id="PF12705">
    <property type="entry name" value="PDDEXK_1"/>
    <property type="match status" value="1"/>
</dbReference>
<dbReference type="EMBL" id="CP036526">
    <property type="protein sequence ID" value="QDT12302.1"/>
    <property type="molecule type" value="Genomic_DNA"/>
</dbReference>